<dbReference type="NCBIfam" id="NF045761">
    <property type="entry name" value="NAMPUrTaseMurU"/>
    <property type="match status" value="1"/>
</dbReference>
<dbReference type="Proteomes" id="UP000267535">
    <property type="component" value="Unassembled WGS sequence"/>
</dbReference>
<accession>A0A3P1SQ11</accession>
<dbReference type="RefSeq" id="WP_124925996.1">
    <property type="nucleotide sequence ID" value="NZ_BMOH01000004.1"/>
</dbReference>
<dbReference type="Pfam" id="PF00483">
    <property type="entry name" value="NTP_transferase"/>
    <property type="match status" value="1"/>
</dbReference>
<dbReference type="InterPro" id="IPR005835">
    <property type="entry name" value="NTP_transferase_dom"/>
</dbReference>
<evidence type="ECO:0000256" key="1">
    <source>
        <dbReference type="ARBA" id="ARBA00022679"/>
    </source>
</evidence>
<sequence>MRAMILAAGLGTRMRPLTLTTPKPLLLVAGKPLIQYHIERLVAAGITELVINHAWLGEQLENQMGDGQRFGARIIWSPEQEPLETGGGILKALPDLSPEGDDFLLVNGDLFTNYPFKHVTDLNAGLGLEADRLAHLILVDNPGHNPEGDFALQEGQVIESGSDKLTFSGISLLSPRLFEGCSAGKFPLAPLLRAAMQSNRVSGEHFRGYWRDIGTPERLSEVSSDVEKGRVDVI</sequence>
<dbReference type="PANTHER" id="PTHR43584:SF8">
    <property type="entry name" value="N-ACETYLMURAMATE ALPHA-1-PHOSPHATE URIDYLYLTRANSFERASE"/>
    <property type="match status" value="1"/>
</dbReference>
<gene>
    <name evidence="4" type="ORF">EHS89_09900</name>
</gene>
<dbReference type="InterPro" id="IPR054790">
    <property type="entry name" value="MurU"/>
</dbReference>
<protein>
    <submittedName>
        <fullName evidence="4">Nucleotidyltransferase family protein</fullName>
    </submittedName>
</protein>
<dbReference type="AlphaFoldDB" id="A0A3P1SQ11"/>
<keyword evidence="2" id="KW-0548">Nucleotidyltransferase</keyword>
<dbReference type="SUPFAM" id="SSF53448">
    <property type="entry name" value="Nucleotide-diphospho-sugar transferases"/>
    <property type="match status" value="1"/>
</dbReference>
<dbReference type="InterPro" id="IPR050065">
    <property type="entry name" value="GlmU-like"/>
</dbReference>
<keyword evidence="1 4" id="KW-0808">Transferase</keyword>
<dbReference type="GO" id="GO:0016779">
    <property type="term" value="F:nucleotidyltransferase activity"/>
    <property type="evidence" value="ECO:0007669"/>
    <property type="project" value="UniProtKB-KW"/>
</dbReference>
<dbReference type="InterPro" id="IPR029044">
    <property type="entry name" value="Nucleotide-diphossugar_trans"/>
</dbReference>
<evidence type="ECO:0000313" key="5">
    <source>
        <dbReference type="Proteomes" id="UP000267535"/>
    </source>
</evidence>
<dbReference type="Gene3D" id="3.90.550.10">
    <property type="entry name" value="Spore Coat Polysaccharide Biosynthesis Protein SpsA, Chain A"/>
    <property type="match status" value="1"/>
</dbReference>
<organism evidence="4 5">
    <name type="scientific">Amphritea balenae</name>
    <dbReference type="NCBI Taxonomy" id="452629"/>
    <lineage>
        <taxon>Bacteria</taxon>
        <taxon>Pseudomonadati</taxon>
        <taxon>Pseudomonadota</taxon>
        <taxon>Gammaproteobacteria</taxon>
        <taxon>Oceanospirillales</taxon>
        <taxon>Oceanospirillaceae</taxon>
        <taxon>Amphritea</taxon>
    </lineage>
</organism>
<evidence type="ECO:0000259" key="3">
    <source>
        <dbReference type="Pfam" id="PF00483"/>
    </source>
</evidence>
<evidence type="ECO:0000313" key="4">
    <source>
        <dbReference type="EMBL" id="RRC99160.1"/>
    </source>
</evidence>
<dbReference type="CDD" id="cd06422">
    <property type="entry name" value="NTP_transferase_like_1"/>
    <property type="match status" value="1"/>
</dbReference>
<dbReference type="EMBL" id="RQXV01000005">
    <property type="protein sequence ID" value="RRC99160.1"/>
    <property type="molecule type" value="Genomic_DNA"/>
</dbReference>
<comment type="caution">
    <text evidence="4">The sequence shown here is derived from an EMBL/GenBank/DDBJ whole genome shotgun (WGS) entry which is preliminary data.</text>
</comment>
<dbReference type="PANTHER" id="PTHR43584">
    <property type="entry name" value="NUCLEOTIDYL TRANSFERASE"/>
    <property type="match status" value="1"/>
</dbReference>
<name>A0A3P1SQ11_9GAMM</name>
<reference evidence="4 5" key="1">
    <citation type="submission" date="2018-11" db="EMBL/GenBank/DDBJ databases">
        <title>The draft genome sequence of Amphritea balenae JAMM 1525T.</title>
        <authorList>
            <person name="Fang Z."/>
            <person name="Zhang Y."/>
            <person name="Han X."/>
        </authorList>
    </citation>
    <scope>NUCLEOTIDE SEQUENCE [LARGE SCALE GENOMIC DNA]</scope>
    <source>
        <strain evidence="4 5">JAMM 1525</strain>
    </source>
</reference>
<keyword evidence="5" id="KW-1185">Reference proteome</keyword>
<dbReference type="OrthoDB" id="9788272at2"/>
<feature type="domain" description="Nucleotidyl transferase" evidence="3">
    <location>
        <begin position="3"/>
        <end position="120"/>
    </location>
</feature>
<evidence type="ECO:0000256" key="2">
    <source>
        <dbReference type="ARBA" id="ARBA00022695"/>
    </source>
</evidence>
<proteinExistence type="predicted"/>